<feature type="transmembrane region" description="Helical" evidence="9">
    <location>
        <begin position="115"/>
        <end position="137"/>
    </location>
</feature>
<keyword evidence="4 10" id="KW-1003">Cell membrane</keyword>
<dbReference type="OrthoDB" id="9785113at2"/>
<dbReference type="Proteomes" id="UP000004121">
    <property type="component" value="Unassembled WGS sequence"/>
</dbReference>
<evidence type="ECO:0000256" key="10">
    <source>
        <dbReference type="RuleBase" id="RU363054"/>
    </source>
</evidence>
<evidence type="ECO:0000256" key="8">
    <source>
        <dbReference type="ARBA" id="ARBA00023136"/>
    </source>
</evidence>
<dbReference type="Gene3D" id="1.10.3720.10">
    <property type="entry name" value="MetI-like"/>
    <property type="match status" value="2"/>
</dbReference>
<accession>C2L0L0</accession>
<keyword evidence="5 10" id="KW-0592">Phosphate transport</keyword>
<evidence type="ECO:0000256" key="6">
    <source>
        <dbReference type="ARBA" id="ARBA00022692"/>
    </source>
</evidence>
<feature type="transmembrane region" description="Helical" evidence="9">
    <location>
        <begin position="297"/>
        <end position="316"/>
    </location>
</feature>
<dbReference type="PANTHER" id="PTHR30425">
    <property type="entry name" value="PHOSPHATE TRANSPORT SYSTEM PERMEASE PROTEIN PST"/>
    <property type="match status" value="1"/>
</dbReference>
<evidence type="ECO:0000256" key="4">
    <source>
        <dbReference type="ARBA" id="ARBA00022475"/>
    </source>
</evidence>
<organism evidence="12 13">
    <name type="scientific">Oribacterium sinus F0268</name>
    <dbReference type="NCBI Taxonomy" id="585501"/>
    <lineage>
        <taxon>Bacteria</taxon>
        <taxon>Bacillati</taxon>
        <taxon>Bacillota</taxon>
        <taxon>Clostridia</taxon>
        <taxon>Lachnospirales</taxon>
        <taxon>Lachnospiraceae</taxon>
        <taxon>Oribacterium</taxon>
    </lineage>
</organism>
<dbReference type="NCBIfam" id="TIGR02138">
    <property type="entry name" value="phosphate_pstC"/>
    <property type="match status" value="1"/>
</dbReference>
<feature type="transmembrane region" description="Helical" evidence="9">
    <location>
        <begin position="483"/>
        <end position="504"/>
    </location>
</feature>
<dbReference type="EMBL" id="ACKX01000213">
    <property type="protein sequence ID" value="EEJ50470.1"/>
    <property type="molecule type" value="Genomic_DNA"/>
</dbReference>
<comment type="subcellular location">
    <subcellularLocation>
        <location evidence="1 9">Cell membrane</location>
        <topology evidence="1 9">Multi-pass membrane protein</topology>
    </subcellularLocation>
</comment>
<feature type="transmembrane region" description="Helical" evidence="9">
    <location>
        <begin position="386"/>
        <end position="413"/>
    </location>
</feature>
<keyword evidence="8 9" id="KW-0472">Membrane</keyword>
<keyword evidence="6 9" id="KW-0812">Transmembrane</keyword>
<gene>
    <name evidence="12" type="ORF">HMPREF6123_2279</name>
</gene>
<name>C2L0L0_9FIRM</name>
<feature type="transmembrane region" description="Helical" evidence="9">
    <location>
        <begin position="576"/>
        <end position="598"/>
    </location>
</feature>
<reference evidence="12 13" key="1">
    <citation type="submission" date="2009-04" db="EMBL/GenBank/DDBJ databases">
        <authorList>
            <person name="Qin X."/>
            <person name="Bachman B."/>
            <person name="Battles P."/>
            <person name="Bell A."/>
            <person name="Bess C."/>
            <person name="Bickham C."/>
            <person name="Chaboub L."/>
            <person name="Chen D."/>
            <person name="Coyle M."/>
            <person name="Deiros D.R."/>
            <person name="Dinh H."/>
            <person name="Forbes L."/>
            <person name="Fowler G."/>
            <person name="Francisco L."/>
            <person name="Fu Q."/>
            <person name="Gubbala S."/>
            <person name="Hale W."/>
            <person name="Han Y."/>
            <person name="Hemphill L."/>
            <person name="Highlander S.K."/>
            <person name="Hirani K."/>
            <person name="Hogues M."/>
            <person name="Jackson L."/>
            <person name="Jakkamsetti A."/>
            <person name="Javaid M."/>
            <person name="Jiang H."/>
            <person name="Korchina V."/>
            <person name="Kovar C."/>
            <person name="Lara F."/>
            <person name="Lee S."/>
            <person name="Mata R."/>
            <person name="Mathew T."/>
            <person name="Moen C."/>
            <person name="Morales K."/>
            <person name="Munidasa M."/>
            <person name="Nazareth L."/>
            <person name="Ngo R."/>
            <person name="Nguyen L."/>
            <person name="Okwuonu G."/>
            <person name="Ongeri F."/>
            <person name="Patil S."/>
            <person name="Petrosino J."/>
            <person name="Pham C."/>
            <person name="Pham P."/>
            <person name="Pu L.-L."/>
            <person name="Puazo M."/>
            <person name="Raj R."/>
            <person name="Reid J."/>
            <person name="Rouhana J."/>
            <person name="Saada N."/>
            <person name="Shang Y."/>
            <person name="Simmons D."/>
            <person name="Thornton R."/>
            <person name="Warren J."/>
            <person name="Weissenberger G."/>
            <person name="Zhang J."/>
            <person name="Zhang L."/>
            <person name="Zhou C."/>
            <person name="Zhu D."/>
            <person name="Muzny D."/>
            <person name="Worley K."/>
            <person name="Gibbs R."/>
        </authorList>
    </citation>
    <scope>NUCLEOTIDE SEQUENCE [LARGE SCALE GENOMIC DNA]</scope>
    <source>
        <strain evidence="12 13">F0268</strain>
    </source>
</reference>
<feature type="transmembrane region" description="Helical" evidence="9">
    <location>
        <begin position="510"/>
        <end position="529"/>
    </location>
</feature>
<protein>
    <recommendedName>
        <fullName evidence="10">Phosphate transport system permease protein</fullName>
    </recommendedName>
</protein>
<feature type="domain" description="ABC transmembrane type-1" evidence="11">
    <location>
        <begin position="443"/>
        <end position="647"/>
    </location>
</feature>
<dbReference type="eggNOG" id="COG0573">
    <property type="taxonomic scope" value="Bacteria"/>
</dbReference>
<feature type="transmembrane region" description="Helical" evidence="9">
    <location>
        <begin position="143"/>
        <end position="164"/>
    </location>
</feature>
<evidence type="ECO:0000256" key="2">
    <source>
        <dbReference type="ARBA" id="ARBA00007069"/>
    </source>
</evidence>
<dbReference type="STRING" id="585501.HMPREF6123_2279"/>
<keyword evidence="3 9" id="KW-0813">Transport</keyword>
<dbReference type="GO" id="GO:0005886">
    <property type="term" value="C:plasma membrane"/>
    <property type="evidence" value="ECO:0007669"/>
    <property type="project" value="UniProtKB-SubCell"/>
</dbReference>
<evidence type="ECO:0000256" key="1">
    <source>
        <dbReference type="ARBA" id="ARBA00004651"/>
    </source>
</evidence>
<comment type="caution">
    <text evidence="10">Lacks conserved residue(s) required for the propagation of feature annotation.</text>
</comment>
<dbReference type="InterPro" id="IPR051124">
    <property type="entry name" value="Phosphate_Transport_Permease"/>
</dbReference>
<evidence type="ECO:0000256" key="3">
    <source>
        <dbReference type="ARBA" id="ARBA00022448"/>
    </source>
</evidence>
<dbReference type="InterPro" id="IPR035906">
    <property type="entry name" value="MetI-like_sf"/>
</dbReference>
<comment type="caution">
    <text evidence="12">The sequence shown here is derived from an EMBL/GenBank/DDBJ whole genome shotgun (WGS) entry which is preliminary data.</text>
</comment>
<evidence type="ECO:0000313" key="13">
    <source>
        <dbReference type="Proteomes" id="UP000004121"/>
    </source>
</evidence>
<dbReference type="eggNOG" id="COG0581">
    <property type="taxonomic scope" value="Bacteria"/>
</dbReference>
<feature type="transmembrane region" description="Helical" evidence="9">
    <location>
        <begin position="176"/>
        <end position="198"/>
    </location>
</feature>
<dbReference type="InParanoid" id="C2L0L0"/>
<dbReference type="GO" id="GO:0005315">
    <property type="term" value="F:phosphate transmembrane transporter activity"/>
    <property type="evidence" value="ECO:0007669"/>
    <property type="project" value="InterPro"/>
</dbReference>
<dbReference type="AlphaFoldDB" id="C2L0L0"/>
<proteinExistence type="inferred from homology"/>
<dbReference type="HOGENOM" id="CLU_023674_1_0_9"/>
<dbReference type="CDD" id="cd06261">
    <property type="entry name" value="TM_PBP2"/>
    <property type="match status" value="2"/>
</dbReference>
<dbReference type="InterPro" id="IPR000515">
    <property type="entry name" value="MetI-like"/>
</dbReference>
<evidence type="ECO:0000313" key="12">
    <source>
        <dbReference type="EMBL" id="EEJ50470.1"/>
    </source>
</evidence>
<evidence type="ECO:0000259" key="11">
    <source>
        <dbReference type="PROSITE" id="PS50928"/>
    </source>
</evidence>
<dbReference type="PROSITE" id="PS50928">
    <property type="entry name" value="ABC_TM1"/>
    <property type="match status" value="2"/>
</dbReference>
<dbReference type="Pfam" id="PF00528">
    <property type="entry name" value="BPD_transp_1"/>
    <property type="match status" value="2"/>
</dbReference>
<feature type="domain" description="ABC transmembrane type-1" evidence="11">
    <location>
        <begin position="107"/>
        <end position="316"/>
    </location>
</feature>
<keyword evidence="13" id="KW-1185">Reference proteome</keyword>
<evidence type="ECO:0000256" key="7">
    <source>
        <dbReference type="ARBA" id="ARBA00022989"/>
    </source>
</evidence>
<dbReference type="PANTHER" id="PTHR30425:SF1">
    <property type="entry name" value="PHOSPHATE TRANSPORT SYSTEM PERMEASE PROTEIN PSTC"/>
    <property type="match status" value="1"/>
</dbReference>
<dbReference type="GO" id="GO:0006817">
    <property type="term" value="P:phosphate ion transport"/>
    <property type="evidence" value="ECO:0007669"/>
    <property type="project" value="UniProtKB-KW"/>
</dbReference>
<dbReference type="SUPFAM" id="SSF161098">
    <property type="entry name" value="MetI-like"/>
    <property type="match status" value="2"/>
</dbReference>
<feature type="transmembrane region" description="Helical" evidence="9">
    <location>
        <begin position="45"/>
        <end position="69"/>
    </location>
</feature>
<feature type="transmembrane region" description="Helical" evidence="9">
    <location>
        <begin position="210"/>
        <end position="232"/>
    </location>
</feature>
<sequence>MRIALKSGCSDPPFSKLYCIEGGSYGLERKEKMRNLKSRKLENSLFLFFVYAFLFLSIGILSFFFLFLAKESLPLFESVSLPSFLFSSKWNPMAFTGTASFGIFHFLMGSISVSFLALLFSTLLSLGCSIFFAFYFWEKGRRILYPLLDLLSGIPSVVYGFIGLTVGKPLFLKMGVSTGSCILLAAVLLSILIFPFMVDSITDSMVKLKAKYFLEARALGLSPAYIILRLILPSSLRSIFMAFLLGSGRALGETMAVMMVVGNANLFPKLLSKGETIASLIALEMGSAEYHSLHYHALYASGLVLLLLVALIHLLVKMRERPRTSKFTSRAASPEPVILESTSHAVDTDTGTAESPSVHFSENREEVAPRLLITGKRAKASRSFSAVLLFLYSFLSFLLIFSALLFFFLYIFYKGYKVISPSFLLDTPKGMVLGEEGGIFPAITGSLAFSLTALVLSGLPSLFTAIFMVFYAKEGRKKESLHFFIHLLSGVPSIVLGLFSYSLFVYQLKLGRSVLSGAIALAIMIFPFMEIRMEKIFEEVPKSYLHSSESLGCSKGYTLRKLVLPYTLPELLSTMLLAFCFALGATPPILFTGGVAFAKSPTSLLSPAMALPLHLYLLLVQGGSSLSRAYGTALVMLFLLLIGNGIASLLTTYCHRKWQK</sequence>
<feature type="transmembrane region" description="Helical" evidence="9">
    <location>
        <begin position="447"/>
        <end position="471"/>
    </location>
</feature>
<evidence type="ECO:0000256" key="5">
    <source>
        <dbReference type="ARBA" id="ARBA00022592"/>
    </source>
</evidence>
<comment type="function">
    <text evidence="10">Part of the binding-protein-dependent transport system for phosphate; probably responsible for the translocation of the substrate across the membrane.</text>
</comment>
<keyword evidence="7 9" id="KW-1133">Transmembrane helix</keyword>
<dbReference type="InterPro" id="IPR011864">
    <property type="entry name" value="Phosphate_PstC"/>
</dbReference>
<feature type="transmembrane region" description="Helical" evidence="9">
    <location>
        <begin position="632"/>
        <end position="653"/>
    </location>
</feature>
<comment type="similarity">
    <text evidence="2 10">Belongs to the binding-protein-dependent transport system permease family. CysTW subfamily.</text>
</comment>
<evidence type="ECO:0000256" key="9">
    <source>
        <dbReference type="RuleBase" id="RU363032"/>
    </source>
</evidence>